<protein>
    <submittedName>
        <fullName evidence="1">Uncharacterized protein</fullName>
    </submittedName>
</protein>
<evidence type="ECO:0000313" key="1">
    <source>
        <dbReference type="EMBL" id="KAJ1093069.1"/>
    </source>
</evidence>
<gene>
    <name evidence="1" type="ORF">NDU88_006178</name>
</gene>
<dbReference type="AlphaFoldDB" id="A0AAV7LQ13"/>
<organism evidence="1 2">
    <name type="scientific">Pleurodeles waltl</name>
    <name type="common">Iberian ribbed newt</name>
    <dbReference type="NCBI Taxonomy" id="8319"/>
    <lineage>
        <taxon>Eukaryota</taxon>
        <taxon>Metazoa</taxon>
        <taxon>Chordata</taxon>
        <taxon>Craniata</taxon>
        <taxon>Vertebrata</taxon>
        <taxon>Euteleostomi</taxon>
        <taxon>Amphibia</taxon>
        <taxon>Batrachia</taxon>
        <taxon>Caudata</taxon>
        <taxon>Salamandroidea</taxon>
        <taxon>Salamandridae</taxon>
        <taxon>Pleurodelinae</taxon>
        <taxon>Pleurodeles</taxon>
    </lineage>
</organism>
<reference evidence="1" key="1">
    <citation type="journal article" date="2022" name="bioRxiv">
        <title>Sequencing and chromosome-scale assembly of the giantPleurodeles waltlgenome.</title>
        <authorList>
            <person name="Brown T."/>
            <person name="Elewa A."/>
            <person name="Iarovenko S."/>
            <person name="Subramanian E."/>
            <person name="Araus A.J."/>
            <person name="Petzold A."/>
            <person name="Susuki M."/>
            <person name="Suzuki K.-i.T."/>
            <person name="Hayashi T."/>
            <person name="Toyoda A."/>
            <person name="Oliveira C."/>
            <person name="Osipova E."/>
            <person name="Leigh N.D."/>
            <person name="Simon A."/>
            <person name="Yun M.H."/>
        </authorList>
    </citation>
    <scope>NUCLEOTIDE SEQUENCE</scope>
    <source>
        <strain evidence="1">20211129_DDA</strain>
        <tissue evidence="1">Liver</tissue>
    </source>
</reference>
<accession>A0AAV7LQ13</accession>
<keyword evidence="2" id="KW-1185">Reference proteome</keyword>
<sequence>MIRVPHLESSRTRGRHLVSADQAFLFGFYLRSRTYLDELSSRSVLWIFWFSKRCLGERLRAVWFQDTIGPGGCYPEFRATLAALLVAGHALCMTSFITP</sequence>
<proteinExistence type="predicted"/>
<dbReference type="EMBL" id="JANPWB010000015">
    <property type="protein sequence ID" value="KAJ1093069.1"/>
    <property type="molecule type" value="Genomic_DNA"/>
</dbReference>
<dbReference type="Proteomes" id="UP001066276">
    <property type="component" value="Chromosome 11"/>
</dbReference>
<name>A0AAV7LQ13_PLEWA</name>
<evidence type="ECO:0000313" key="2">
    <source>
        <dbReference type="Proteomes" id="UP001066276"/>
    </source>
</evidence>
<comment type="caution">
    <text evidence="1">The sequence shown here is derived from an EMBL/GenBank/DDBJ whole genome shotgun (WGS) entry which is preliminary data.</text>
</comment>